<dbReference type="InterPro" id="IPR005025">
    <property type="entry name" value="FMN_Rdtase-like_dom"/>
</dbReference>
<dbReference type="InterPro" id="IPR029039">
    <property type="entry name" value="Flavoprotein-like_sf"/>
</dbReference>
<dbReference type="Proteomes" id="UP000199568">
    <property type="component" value="Unassembled WGS sequence"/>
</dbReference>
<accession>A0A1I0CCB8</accession>
<dbReference type="Gene3D" id="3.40.50.360">
    <property type="match status" value="1"/>
</dbReference>
<dbReference type="EMBL" id="FOHU01000005">
    <property type="protein sequence ID" value="SET16918.1"/>
    <property type="molecule type" value="Genomic_DNA"/>
</dbReference>
<reference evidence="2 3" key="1">
    <citation type="submission" date="2016-10" db="EMBL/GenBank/DDBJ databases">
        <authorList>
            <person name="de Groot N.N."/>
        </authorList>
    </citation>
    <scope>NUCLEOTIDE SEQUENCE [LARGE SCALE GENOMIC DNA]</scope>
    <source>
        <strain evidence="2 3">DSM 18979</strain>
    </source>
</reference>
<dbReference type="OrthoDB" id="1026745at2"/>
<dbReference type="RefSeq" id="WP_090441876.1">
    <property type="nucleotide sequence ID" value="NZ_FOHU01000005.1"/>
</dbReference>
<name>A0A1I0CCB8_9FIRM</name>
<dbReference type="Pfam" id="PF03358">
    <property type="entry name" value="FMN_red"/>
    <property type="match status" value="1"/>
</dbReference>
<organism evidence="2 3">
    <name type="scientific">Natronincola peptidivorans</name>
    <dbReference type="NCBI Taxonomy" id="426128"/>
    <lineage>
        <taxon>Bacteria</taxon>
        <taxon>Bacillati</taxon>
        <taxon>Bacillota</taxon>
        <taxon>Clostridia</taxon>
        <taxon>Peptostreptococcales</taxon>
        <taxon>Natronincolaceae</taxon>
        <taxon>Natronincola</taxon>
    </lineage>
</organism>
<dbReference type="GO" id="GO:0016491">
    <property type="term" value="F:oxidoreductase activity"/>
    <property type="evidence" value="ECO:0007669"/>
    <property type="project" value="InterPro"/>
</dbReference>
<evidence type="ECO:0000313" key="3">
    <source>
        <dbReference type="Proteomes" id="UP000199568"/>
    </source>
</evidence>
<dbReference type="SUPFAM" id="SSF52218">
    <property type="entry name" value="Flavoproteins"/>
    <property type="match status" value="1"/>
</dbReference>
<protein>
    <submittedName>
        <fullName evidence="2">Multimeric flavodoxin WrbA</fullName>
    </submittedName>
</protein>
<feature type="domain" description="NADPH-dependent FMN reductase-like" evidence="1">
    <location>
        <begin position="5"/>
        <end position="107"/>
    </location>
</feature>
<evidence type="ECO:0000313" key="2">
    <source>
        <dbReference type="EMBL" id="SET16918.1"/>
    </source>
</evidence>
<sequence length="225" mass="25787">MSEKRLLLINGSPRRGGTSYSFARTLKKLTENVGNTAEIIHIIDYYDEKESFEELESKLQQSDIIAVVTPLYVDTLTYPNIWFFERLSDEYKTQLKGKRFFAIAQSGFLDIKLSEPLLNSCKFFAEETGMKWLGGLAHGGGAIINGEKVENLGRKGKKISMAFKLALENILQDKMVPSRSQELLTIKISKIFYPLLAAFMNHMTKRNLRKHNISFEEFTKKVYLD</sequence>
<evidence type="ECO:0000259" key="1">
    <source>
        <dbReference type="Pfam" id="PF03358"/>
    </source>
</evidence>
<dbReference type="AlphaFoldDB" id="A0A1I0CCB8"/>
<keyword evidence="3" id="KW-1185">Reference proteome</keyword>
<dbReference type="STRING" id="426128.SAMN05660297_01579"/>
<gene>
    <name evidence="2" type="ORF">SAMN05660297_01579</name>
</gene>
<proteinExistence type="predicted"/>